<feature type="binding site" evidence="3">
    <location>
        <position position="89"/>
    </location>
    <ligand>
        <name>Zn(2+)</name>
        <dbReference type="ChEBI" id="CHEBI:29105"/>
        <label>2</label>
    </ligand>
</feature>
<dbReference type="Proteomes" id="UP000789845">
    <property type="component" value="Unassembled WGS sequence"/>
</dbReference>
<dbReference type="SUPFAM" id="SSF53187">
    <property type="entry name" value="Zn-dependent exopeptidases"/>
    <property type="match status" value="1"/>
</dbReference>
<feature type="binding site" evidence="3">
    <location>
        <position position="382"/>
    </location>
    <ligand>
        <name>Zn(2+)</name>
        <dbReference type="ChEBI" id="CHEBI:29105"/>
        <label>2</label>
    </ligand>
</feature>
<feature type="binding site" evidence="3">
    <location>
        <position position="124"/>
    </location>
    <ligand>
        <name>Zn(2+)</name>
        <dbReference type="ChEBI" id="CHEBI:29105"/>
        <label>2</label>
    </ligand>
</feature>
<keyword evidence="7" id="KW-1185">Reference proteome</keyword>
<dbReference type="GO" id="GO:0016813">
    <property type="term" value="F:hydrolase activity, acting on carbon-nitrogen (but not peptide) bonds, in linear amidines"/>
    <property type="evidence" value="ECO:0007669"/>
    <property type="project" value="InterPro"/>
</dbReference>
<evidence type="ECO:0000313" key="7">
    <source>
        <dbReference type="Proteomes" id="UP000789845"/>
    </source>
</evidence>
<evidence type="ECO:0000256" key="2">
    <source>
        <dbReference type="ARBA" id="ARBA00022801"/>
    </source>
</evidence>
<dbReference type="AlphaFoldDB" id="A0A9C7GCP1"/>
<proteinExistence type="inferred from homology"/>
<dbReference type="InterPro" id="IPR010158">
    <property type="entry name" value="Amidase_Cbmase"/>
</dbReference>
<dbReference type="Pfam" id="PF01546">
    <property type="entry name" value="Peptidase_M20"/>
    <property type="match status" value="1"/>
</dbReference>
<keyword evidence="3" id="KW-0862">Zinc</keyword>
<dbReference type="InterPro" id="IPR011650">
    <property type="entry name" value="Peptidase_M20_dimer"/>
</dbReference>
<name>A0A9C7GCP1_9BACI</name>
<evidence type="ECO:0000256" key="3">
    <source>
        <dbReference type="PIRSR" id="PIRSR001235-1"/>
    </source>
</evidence>
<feature type="binding site" evidence="3">
    <location>
        <position position="89"/>
    </location>
    <ligand>
        <name>Zn(2+)</name>
        <dbReference type="ChEBI" id="CHEBI:29105"/>
        <label>1</label>
    </ligand>
</feature>
<sequence length="415" mass="46049">MDKKERYERLLNNINQYNSGEIGITRVAYTGVEQACTHAFMRMCKAEMMEIRMDPCGNIIARRDGKIKGLPPVVIGSHLDTVYQGGKYDGIVGVTAALEVIKRLNDKKIETDHPIEIISFACEESSRFGVSTIGSKAMAGLINKEKYRFLTDRDGISMEKAFSLCALDFNSIEQSSRINEQFKAFFELHIEQGPVLVNNKKKIGIVTGIAAPARFLIRIFGKASHSGTTPMNMRSDALLGASEIALELEKVAKLEQAHETVATVGVLDVFSGAMNVVPGEVEIKVDIRSTSIPSRERVIEHLYKTISSIKDDRKLNIESKEISVEEPVLLSTDLMEHLKDICEEKQLSYQFMQSGAGHDAMNMTRLGPVGLIFIPSVDGLSHHPDEFTEMDDILIGIDVLEEAVLQNAIAIQEFL</sequence>
<organism evidence="6 7">
    <name type="scientific">Pseudoneobacillus rhizosphaerae</name>
    <dbReference type="NCBI Taxonomy" id="2880968"/>
    <lineage>
        <taxon>Bacteria</taxon>
        <taxon>Bacillati</taxon>
        <taxon>Bacillota</taxon>
        <taxon>Bacilli</taxon>
        <taxon>Bacillales</taxon>
        <taxon>Bacillaceae</taxon>
        <taxon>Pseudoneobacillus</taxon>
    </lineage>
</organism>
<protein>
    <submittedName>
        <fullName evidence="6">Hydrolase</fullName>
        <ecNumber evidence="6">3.-.-.-</ecNumber>
    </submittedName>
</protein>
<feature type="binding site" evidence="3">
    <location>
        <position position="189"/>
    </location>
    <ligand>
        <name>Zn(2+)</name>
        <dbReference type="ChEBI" id="CHEBI:29105"/>
        <label>1</label>
    </ligand>
</feature>
<dbReference type="PIRSF" id="PIRSF001235">
    <property type="entry name" value="Amidase_carbamoylase"/>
    <property type="match status" value="1"/>
</dbReference>
<feature type="binding site" evidence="4">
    <location>
        <position position="288"/>
    </location>
    <ligand>
        <name>allantoate</name>
        <dbReference type="ChEBI" id="CHEBI:17536"/>
    </ligand>
</feature>
<feature type="binding site" evidence="4">
    <location>
        <position position="275"/>
    </location>
    <ligand>
        <name>allantoate</name>
        <dbReference type="ChEBI" id="CHEBI:17536"/>
    </ligand>
</feature>
<feature type="binding site" evidence="3">
    <location>
        <position position="78"/>
    </location>
    <ligand>
        <name>Zn(2+)</name>
        <dbReference type="ChEBI" id="CHEBI:29105"/>
        <label>1</label>
    </ligand>
</feature>
<gene>
    <name evidence="6" type="ORF">NEOCIP111885_03318</name>
</gene>
<dbReference type="NCBIfam" id="TIGR01879">
    <property type="entry name" value="hydantase"/>
    <property type="match status" value="1"/>
</dbReference>
<evidence type="ECO:0000256" key="4">
    <source>
        <dbReference type="PIRSR" id="PIRSR001235-2"/>
    </source>
</evidence>
<dbReference type="PANTHER" id="PTHR32494:SF5">
    <property type="entry name" value="ALLANTOATE AMIDOHYDROLASE"/>
    <property type="match status" value="1"/>
</dbReference>
<comment type="cofactor">
    <cofactor evidence="3">
        <name>Zn(2+)</name>
        <dbReference type="ChEBI" id="CHEBI:29105"/>
    </cofactor>
    <text evidence="3">Binds 2 Zn(2+) ions per subunit.</text>
</comment>
<feature type="binding site" evidence="4">
    <location>
        <position position="214"/>
    </location>
    <ligand>
        <name>allantoate</name>
        <dbReference type="ChEBI" id="CHEBI:17536"/>
    </ligand>
</feature>
<dbReference type="Pfam" id="PF07687">
    <property type="entry name" value="M20_dimer"/>
    <property type="match status" value="1"/>
</dbReference>
<dbReference type="PANTHER" id="PTHR32494">
    <property type="entry name" value="ALLANTOATE DEIMINASE-RELATED"/>
    <property type="match status" value="1"/>
</dbReference>
<dbReference type="Gene3D" id="3.30.70.360">
    <property type="match status" value="1"/>
</dbReference>
<dbReference type="InterPro" id="IPR036264">
    <property type="entry name" value="Bact_exopeptidase_dim_dom"/>
</dbReference>
<keyword evidence="2 6" id="KW-0378">Hydrolase</keyword>
<dbReference type="EC" id="3.-.-.-" evidence="6"/>
<dbReference type="InterPro" id="IPR002933">
    <property type="entry name" value="Peptidase_M20"/>
</dbReference>
<dbReference type="Gene3D" id="3.40.630.10">
    <property type="entry name" value="Zn peptidases"/>
    <property type="match status" value="1"/>
</dbReference>
<dbReference type="NCBIfam" id="NF006771">
    <property type="entry name" value="PRK09290.1-5"/>
    <property type="match status" value="1"/>
</dbReference>
<dbReference type="EMBL" id="CAKJTG010000021">
    <property type="protein sequence ID" value="CAG9609575.1"/>
    <property type="molecule type" value="Genomic_DNA"/>
</dbReference>
<evidence type="ECO:0000256" key="1">
    <source>
        <dbReference type="ARBA" id="ARBA00006153"/>
    </source>
</evidence>
<dbReference type="CDD" id="cd03884">
    <property type="entry name" value="M20_bAS"/>
    <property type="match status" value="1"/>
</dbReference>
<reference evidence="6" key="1">
    <citation type="submission" date="2021-10" db="EMBL/GenBank/DDBJ databases">
        <authorList>
            <person name="Criscuolo A."/>
        </authorList>
    </citation>
    <scope>NUCLEOTIDE SEQUENCE</scope>
    <source>
        <strain evidence="6">CIP111885</strain>
    </source>
</reference>
<dbReference type="RefSeq" id="WP_230497810.1">
    <property type="nucleotide sequence ID" value="NZ_CAKJTG010000021.1"/>
</dbReference>
<comment type="similarity">
    <text evidence="1">Belongs to the peptidase M20 family.</text>
</comment>
<evidence type="ECO:0000259" key="5">
    <source>
        <dbReference type="Pfam" id="PF07687"/>
    </source>
</evidence>
<dbReference type="GO" id="GO:0046872">
    <property type="term" value="F:metal ion binding"/>
    <property type="evidence" value="ECO:0007669"/>
    <property type="project" value="UniProtKB-KW"/>
</dbReference>
<feature type="domain" description="Peptidase M20 dimerisation" evidence="5">
    <location>
        <begin position="214"/>
        <end position="308"/>
    </location>
</feature>
<comment type="caution">
    <text evidence="6">The sequence shown here is derived from an EMBL/GenBank/DDBJ whole genome shotgun (WGS) entry which is preliminary data.</text>
</comment>
<dbReference type="SUPFAM" id="SSF55031">
    <property type="entry name" value="Bacterial exopeptidase dimerisation domain"/>
    <property type="match status" value="1"/>
</dbReference>
<evidence type="ECO:0000313" key="6">
    <source>
        <dbReference type="EMBL" id="CAG9609575.1"/>
    </source>
</evidence>
<keyword evidence="3" id="KW-0479">Metal-binding</keyword>
<accession>A0A9C7GCP1</accession>